<gene>
    <name evidence="1" type="ORF">L2W38_10325</name>
</gene>
<dbReference type="Proteomes" id="UP001200430">
    <property type="component" value="Unassembled WGS sequence"/>
</dbReference>
<reference evidence="1 2" key="1">
    <citation type="submission" date="2022-01" db="EMBL/GenBank/DDBJ databases">
        <title>Dethiosulfovibrio faecalis sp. nov., a novel proteolytic, non-sulfur-reducing bacterium isolated from a marine aquaculture solid waste bioreactor.</title>
        <authorList>
            <person name="Grabowski S."/>
            <person name="Apolinario E."/>
            <person name="Schneider N."/>
            <person name="Marshall C.W."/>
            <person name="Sowers K.R."/>
        </authorList>
    </citation>
    <scope>NUCLEOTIDE SEQUENCE [LARGE SCALE GENOMIC DNA]</scope>
    <source>
        <strain evidence="1 2">DSM 12537</strain>
    </source>
</reference>
<name>A0ABS9ESJ1_9BACT</name>
<sequence>MEREVSVSVPFEIAMIPVATSVVERSSEAFGLDRRGQLGLALAAEEILAFAGSSGGGGTMEVVCSDRGVSIRVECRVPREKLPLEAFNMTSRADDPDRMGLVLAARSAHRMEVSLEKGNLAVISFEREREYREISAEPLYPDQDESMDIGIPRPDEWPHLAAQVEERYGCGGDLKKAGLMARSLELGLIGALVARSPRGRLGGLVLWRPMGRVIELRGPFCFSPVGRELVEEALKVLGKSDAMGIVVDRPVSDVPEGYFEPLSSSGGVLFRQLREDNGALIWVPNDLRPFVEDAVDRLELPRDIRSAERREGLDEKSLLAVSTEVDGSAVIEPLLAGNDVGENLLAHLDALIERGVRSVSFHLDLGRPDFAYMAQSALEAGFVPKVLIPWGGRGDLLVMEGLR</sequence>
<evidence type="ECO:0000313" key="2">
    <source>
        <dbReference type="Proteomes" id="UP001200430"/>
    </source>
</evidence>
<evidence type="ECO:0000313" key="1">
    <source>
        <dbReference type="EMBL" id="MCF4143206.1"/>
    </source>
</evidence>
<comment type="caution">
    <text evidence="1">The sequence shown here is derived from an EMBL/GenBank/DDBJ whole genome shotgun (WGS) entry which is preliminary data.</text>
</comment>
<keyword evidence="2" id="KW-1185">Reference proteome</keyword>
<proteinExistence type="predicted"/>
<accession>A0ABS9ESJ1</accession>
<protein>
    <recommendedName>
        <fullName evidence="3">Histidine kinase/HSP90-like ATPase domain-containing protein</fullName>
    </recommendedName>
</protein>
<dbReference type="EMBL" id="JAKGUD010000012">
    <property type="protein sequence ID" value="MCF4143206.1"/>
    <property type="molecule type" value="Genomic_DNA"/>
</dbReference>
<dbReference type="RefSeq" id="WP_236099910.1">
    <property type="nucleotide sequence ID" value="NZ_JAKGUD010000012.1"/>
</dbReference>
<evidence type="ECO:0008006" key="3">
    <source>
        <dbReference type="Google" id="ProtNLM"/>
    </source>
</evidence>
<organism evidence="1 2">
    <name type="scientific">Dethiosulfovibrio marinus</name>
    <dbReference type="NCBI Taxonomy" id="133532"/>
    <lineage>
        <taxon>Bacteria</taxon>
        <taxon>Thermotogati</taxon>
        <taxon>Synergistota</taxon>
        <taxon>Synergistia</taxon>
        <taxon>Synergistales</taxon>
        <taxon>Dethiosulfovibrionaceae</taxon>
        <taxon>Dethiosulfovibrio</taxon>
    </lineage>
</organism>